<dbReference type="SUPFAM" id="SSF160467">
    <property type="entry name" value="PH0987 N-terminal domain-like"/>
    <property type="match status" value="1"/>
</dbReference>
<keyword evidence="4" id="KW-1133">Transmembrane helix</keyword>
<evidence type="ECO:0000313" key="7">
    <source>
        <dbReference type="Proteomes" id="UP000076128"/>
    </source>
</evidence>
<keyword evidence="4" id="KW-0472">Membrane</keyword>
<reference evidence="6 7" key="1">
    <citation type="submission" date="2015-09" db="EMBL/GenBank/DDBJ databases">
        <title>Complete genome sequence of Defluviimonas alba cai42t isolated from an oilfield in Xinjiang.</title>
        <authorList>
            <person name="Geng S."/>
            <person name="Pan X."/>
            <person name="Wu X."/>
        </authorList>
    </citation>
    <scope>NUCLEOTIDE SEQUENCE [LARGE SCALE GENOMIC DNA]</scope>
    <source>
        <strain evidence="7">cai42</strain>
    </source>
</reference>
<keyword evidence="4" id="KW-0812">Transmembrane</keyword>
<proteinExistence type="predicted"/>
<dbReference type="SUPFAM" id="SSF50891">
    <property type="entry name" value="Cyclophilin-like"/>
    <property type="match status" value="1"/>
</dbReference>
<dbReference type="GO" id="GO:0005524">
    <property type="term" value="F:ATP binding"/>
    <property type="evidence" value="ECO:0007669"/>
    <property type="project" value="UniProtKB-KW"/>
</dbReference>
<sequence>MTADAAPRLLDCGDTAISVDYGNAVDPALNARVTALDRALQAEPFPGLVECVPSYRALMVHFDPLATDVAALRTRLLALAAAPPVVAGPRRRWQVPVAYGGPHGADLDDIAAYASLSPADFVEAHLAPVYTVMMIGFLPGFSYLGGLDPRLSRPRRKVPRPLIPASSISIGGDQTAVGSVAGPSGWHLIGRTPALPFAPGREPVFLFDAGDEIVFTPISPREWDNLSSRAAAGASVAVRVA</sequence>
<dbReference type="PATRIC" id="fig|1335048.3.peg.3985"/>
<accession>A0A159Z6S5</accession>
<dbReference type="SMART" id="SM00796">
    <property type="entry name" value="AHS1"/>
    <property type="match status" value="1"/>
</dbReference>
<keyword evidence="1" id="KW-0547">Nucleotide-binding</keyword>
<evidence type="ECO:0000256" key="2">
    <source>
        <dbReference type="ARBA" id="ARBA00022801"/>
    </source>
</evidence>
<evidence type="ECO:0000256" key="4">
    <source>
        <dbReference type="SAM" id="Phobius"/>
    </source>
</evidence>
<dbReference type="InterPro" id="IPR003833">
    <property type="entry name" value="CT_C_D"/>
</dbReference>
<dbReference type="Proteomes" id="UP000076128">
    <property type="component" value="Chromosome"/>
</dbReference>
<dbReference type="EMBL" id="CP012661">
    <property type="protein sequence ID" value="AMY71066.1"/>
    <property type="molecule type" value="Genomic_DNA"/>
</dbReference>
<dbReference type="Pfam" id="PF02682">
    <property type="entry name" value="CT_C_D"/>
    <property type="match status" value="1"/>
</dbReference>
<protein>
    <recommendedName>
        <fullName evidence="5">Carboxyltransferase domain-containing protein</fullName>
    </recommendedName>
</protein>
<dbReference type="Gene3D" id="3.30.1360.40">
    <property type="match status" value="1"/>
</dbReference>
<dbReference type="STRING" id="1335048.AKL17_3844"/>
<organism evidence="6 7">
    <name type="scientific">Frigidibacter mobilis</name>
    <dbReference type="NCBI Taxonomy" id="1335048"/>
    <lineage>
        <taxon>Bacteria</taxon>
        <taxon>Pseudomonadati</taxon>
        <taxon>Pseudomonadota</taxon>
        <taxon>Alphaproteobacteria</taxon>
        <taxon>Rhodobacterales</taxon>
        <taxon>Paracoccaceae</taxon>
        <taxon>Frigidibacter</taxon>
    </lineage>
</organism>
<dbReference type="KEGG" id="daa:AKL17_3844"/>
<dbReference type="Gene3D" id="2.40.100.10">
    <property type="entry name" value="Cyclophilin-like"/>
    <property type="match status" value="1"/>
</dbReference>
<keyword evidence="3" id="KW-0067">ATP-binding</keyword>
<dbReference type="PANTHER" id="PTHR34698:SF2">
    <property type="entry name" value="5-OXOPROLINASE SUBUNIT B"/>
    <property type="match status" value="1"/>
</dbReference>
<keyword evidence="2" id="KW-0378">Hydrolase</keyword>
<dbReference type="InterPro" id="IPR029000">
    <property type="entry name" value="Cyclophilin-like_dom_sf"/>
</dbReference>
<dbReference type="GO" id="GO:0016787">
    <property type="term" value="F:hydrolase activity"/>
    <property type="evidence" value="ECO:0007669"/>
    <property type="project" value="UniProtKB-KW"/>
</dbReference>
<name>A0A159Z6S5_9RHOB</name>
<dbReference type="OrthoDB" id="9778567at2"/>
<feature type="domain" description="Carboxyltransferase" evidence="5">
    <location>
        <begin position="7"/>
        <end position="207"/>
    </location>
</feature>
<evidence type="ECO:0000256" key="1">
    <source>
        <dbReference type="ARBA" id="ARBA00022741"/>
    </source>
</evidence>
<dbReference type="RefSeq" id="WP_066815906.1">
    <property type="nucleotide sequence ID" value="NZ_CP012661.1"/>
</dbReference>
<dbReference type="InterPro" id="IPR010016">
    <property type="entry name" value="PxpB"/>
</dbReference>
<evidence type="ECO:0000313" key="6">
    <source>
        <dbReference type="EMBL" id="AMY71066.1"/>
    </source>
</evidence>
<evidence type="ECO:0000256" key="3">
    <source>
        <dbReference type="ARBA" id="ARBA00022840"/>
    </source>
</evidence>
<dbReference type="AlphaFoldDB" id="A0A159Z6S5"/>
<dbReference type="PANTHER" id="PTHR34698">
    <property type="entry name" value="5-OXOPROLINASE SUBUNIT B"/>
    <property type="match status" value="1"/>
</dbReference>
<evidence type="ECO:0000259" key="5">
    <source>
        <dbReference type="SMART" id="SM00796"/>
    </source>
</evidence>
<feature type="transmembrane region" description="Helical" evidence="4">
    <location>
        <begin position="127"/>
        <end position="147"/>
    </location>
</feature>
<keyword evidence="7" id="KW-1185">Reference proteome</keyword>
<gene>
    <name evidence="6" type="ORF">AKL17_3844</name>
</gene>
<dbReference type="NCBIfam" id="TIGR00370">
    <property type="entry name" value="5-oxoprolinase subunit PxpB"/>
    <property type="match status" value="1"/>
</dbReference>